<dbReference type="InParanoid" id="A0A0C2WNA9"/>
<gene>
    <name evidence="13" type="ORF">M378DRAFT_733369</name>
</gene>
<feature type="domain" description="Tyrosinase copper-binding" evidence="11">
    <location>
        <begin position="52"/>
        <end position="69"/>
    </location>
</feature>
<comment type="catalytic activity">
    <reaction evidence="10">
        <text>L-tyrosine + O2 = L-dopaquinone + H2O</text>
        <dbReference type="Rhea" id="RHEA:18117"/>
        <dbReference type="ChEBI" id="CHEBI:15377"/>
        <dbReference type="ChEBI" id="CHEBI:15379"/>
        <dbReference type="ChEBI" id="CHEBI:57924"/>
        <dbReference type="ChEBI" id="CHEBI:58315"/>
        <dbReference type="EC" id="1.14.18.1"/>
    </reaction>
</comment>
<evidence type="ECO:0000259" key="12">
    <source>
        <dbReference type="PROSITE" id="PS00498"/>
    </source>
</evidence>
<dbReference type="SUPFAM" id="SSF48056">
    <property type="entry name" value="Di-copper centre-containing domain"/>
    <property type="match status" value="1"/>
</dbReference>
<dbReference type="PRINTS" id="PR00092">
    <property type="entry name" value="TYROSINASE"/>
</dbReference>
<comment type="similarity">
    <text evidence="2">Belongs to the tyrosinase family.</text>
</comment>
<keyword evidence="7" id="KW-0503">Monooxygenase</keyword>
<dbReference type="GO" id="GO:0042438">
    <property type="term" value="P:melanin biosynthetic process"/>
    <property type="evidence" value="ECO:0007669"/>
    <property type="project" value="UniProtKB-KW"/>
</dbReference>
<dbReference type="PROSITE" id="PS00498">
    <property type="entry name" value="TYROSINASE_2"/>
    <property type="match status" value="1"/>
</dbReference>
<dbReference type="GO" id="GO:0046872">
    <property type="term" value="F:metal ion binding"/>
    <property type="evidence" value="ECO:0007669"/>
    <property type="project" value="UniProtKB-KW"/>
</dbReference>
<keyword evidence="5" id="KW-0560">Oxidoreductase</keyword>
<dbReference type="Proteomes" id="UP000054549">
    <property type="component" value="Unassembled WGS sequence"/>
</dbReference>
<keyword evidence="8" id="KW-0470">Melanin biosynthesis</keyword>
<evidence type="ECO:0000256" key="9">
    <source>
        <dbReference type="ARBA" id="ARBA00048233"/>
    </source>
</evidence>
<evidence type="ECO:0000256" key="7">
    <source>
        <dbReference type="ARBA" id="ARBA00023033"/>
    </source>
</evidence>
<evidence type="ECO:0000256" key="10">
    <source>
        <dbReference type="ARBA" id="ARBA00048881"/>
    </source>
</evidence>
<dbReference type="AlphaFoldDB" id="A0A0C2WNA9"/>
<organism evidence="13 14">
    <name type="scientific">Amanita muscaria (strain Koide BX008)</name>
    <dbReference type="NCBI Taxonomy" id="946122"/>
    <lineage>
        <taxon>Eukaryota</taxon>
        <taxon>Fungi</taxon>
        <taxon>Dikarya</taxon>
        <taxon>Basidiomycota</taxon>
        <taxon>Agaricomycotina</taxon>
        <taxon>Agaricomycetes</taxon>
        <taxon>Agaricomycetidae</taxon>
        <taxon>Agaricales</taxon>
        <taxon>Pluteineae</taxon>
        <taxon>Amanitaceae</taxon>
        <taxon>Amanita</taxon>
    </lineage>
</organism>
<dbReference type="PROSITE" id="PS00497">
    <property type="entry name" value="TYROSINASE_1"/>
    <property type="match status" value="1"/>
</dbReference>
<sequence length="519" mass="58793">MQSADASDDKSFYAVSGIHGQPYTAWNGATGTSTASSPASEKEWNFGGYCTHGSVLFPTWHRPYLALFEQIIQEHAIEIATRFDFAKQSWKDTAIALRLPYWDWVANAVPPDFLIRDETITILDFDGSSIKVGNPFLRYHFRETDCQLFDPPFNHRLTTLRHPDDEEKEDEEKLVQTMKSLQAKIVDDTIALLTLVHDWTHFSNHTAQDFSLTNSLEAIHDIVHCRFGGGGHMSEVAVAAFDPIFYMHHCNIDRLLAIWLALNQGKGVCSGKNDDGGTFTLPPQTDVDECTELAPFWKTQDTFWCSKHLYNTEVLGYSYPELGPNDQYAIYERVEVAQALVTKYIEGSPGGIFASSDMGRWWNWAVRIRARKFELGRSFSIMIFLGGVPTDPTDWSTSDSLAGVHHVFANSSAGRCPNCRKKQNTINEGFVHLNRHLLQMESVLPAGLDPSHLQGWLMRRIKWRVTDETRRPVELESLEVALMAIPLTRHPDTKLPTVDNEIPIFFNDMMISRSCCVIT</sequence>
<evidence type="ECO:0000256" key="2">
    <source>
        <dbReference type="ARBA" id="ARBA00009928"/>
    </source>
</evidence>
<reference evidence="13 14" key="1">
    <citation type="submission" date="2014-04" db="EMBL/GenBank/DDBJ databases">
        <title>Evolutionary Origins and Diversification of the Mycorrhizal Mutualists.</title>
        <authorList>
            <consortium name="DOE Joint Genome Institute"/>
            <consortium name="Mycorrhizal Genomics Consortium"/>
            <person name="Kohler A."/>
            <person name="Kuo A."/>
            <person name="Nagy L.G."/>
            <person name="Floudas D."/>
            <person name="Copeland A."/>
            <person name="Barry K.W."/>
            <person name="Cichocki N."/>
            <person name="Veneault-Fourrey C."/>
            <person name="LaButti K."/>
            <person name="Lindquist E.A."/>
            <person name="Lipzen A."/>
            <person name="Lundell T."/>
            <person name="Morin E."/>
            <person name="Murat C."/>
            <person name="Riley R."/>
            <person name="Ohm R."/>
            <person name="Sun H."/>
            <person name="Tunlid A."/>
            <person name="Henrissat B."/>
            <person name="Grigoriev I.V."/>
            <person name="Hibbett D.S."/>
            <person name="Martin F."/>
        </authorList>
    </citation>
    <scope>NUCLEOTIDE SEQUENCE [LARGE SCALE GENOMIC DNA]</scope>
    <source>
        <strain evidence="13 14">Koide BX008</strain>
    </source>
</reference>
<dbReference type="Pfam" id="PF18132">
    <property type="entry name" value="Tyrosinase_C"/>
    <property type="match status" value="1"/>
</dbReference>
<feature type="domain" description="Tyrosinase copper-binding" evidence="12">
    <location>
        <begin position="242"/>
        <end position="253"/>
    </location>
</feature>
<evidence type="ECO:0000256" key="4">
    <source>
        <dbReference type="ARBA" id="ARBA00022723"/>
    </source>
</evidence>
<accession>A0A0C2WNA9</accession>
<evidence type="ECO:0000256" key="3">
    <source>
        <dbReference type="ARBA" id="ARBA00011906"/>
    </source>
</evidence>
<evidence type="ECO:0000313" key="14">
    <source>
        <dbReference type="Proteomes" id="UP000054549"/>
    </source>
</evidence>
<evidence type="ECO:0000256" key="8">
    <source>
        <dbReference type="ARBA" id="ARBA00023101"/>
    </source>
</evidence>
<dbReference type="GO" id="GO:0004503">
    <property type="term" value="F:tyrosinase activity"/>
    <property type="evidence" value="ECO:0007669"/>
    <property type="project" value="UniProtKB-EC"/>
</dbReference>
<comment type="cofactor">
    <cofactor evidence="1">
        <name>Cu(2+)</name>
        <dbReference type="ChEBI" id="CHEBI:29036"/>
    </cofactor>
</comment>
<dbReference type="EMBL" id="KN818263">
    <property type="protein sequence ID" value="KIL63082.1"/>
    <property type="molecule type" value="Genomic_DNA"/>
</dbReference>
<dbReference type="EC" id="1.14.18.1" evidence="3"/>
<keyword evidence="14" id="KW-1185">Reference proteome</keyword>
<evidence type="ECO:0000256" key="6">
    <source>
        <dbReference type="ARBA" id="ARBA00023008"/>
    </source>
</evidence>
<dbReference type="InterPro" id="IPR002227">
    <property type="entry name" value="Tyrosinase_Cu-bd"/>
</dbReference>
<dbReference type="PANTHER" id="PTHR11474">
    <property type="entry name" value="TYROSINASE FAMILY MEMBER"/>
    <property type="match status" value="1"/>
</dbReference>
<dbReference type="InterPro" id="IPR041640">
    <property type="entry name" value="Tyrosinase_C"/>
</dbReference>
<dbReference type="HOGENOM" id="CLU_013691_3_1_1"/>
<evidence type="ECO:0000256" key="5">
    <source>
        <dbReference type="ARBA" id="ARBA00023002"/>
    </source>
</evidence>
<evidence type="ECO:0000256" key="1">
    <source>
        <dbReference type="ARBA" id="ARBA00001973"/>
    </source>
</evidence>
<keyword evidence="4" id="KW-0479">Metal-binding</keyword>
<dbReference type="InterPro" id="IPR050316">
    <property type="entry name" value="Tyrosinase/Hemocyanin"/>
</dbReference>
<dbReference type="Gene3D" id="1.10.1280.10">
    <property type="entry name" value="Di-copper center containing domain from catechol oxidase"/>
    <property type="match status" value="1"/>
</dbReference>
<name>A0A0C2WNA9_AMAMK</name>
<dbReference type="Gene3D" id="2.60.310.20">
    <property type="match status" value="1"/>
</dbReference>
<evidence type="ECO:0000259" key="11">
    <source>
        <dbReference type="PROSITE" id="PS00497"/>
    </source>
</evidence>
<dbReference type="Pfam" id="PF00264">
    <property type="entry name" value="Tyrosinase"/>
    <property type="match status" value="1"/>
</dbReference>
<protein>
    <recommendedName>
        <fullName evidence="3">tyrosinase</fullName>
        <ecNumber evidence="3">1.14.18.1</ecNumber>
    </recommendedName>
</protein>
<evidence type="ECO:0000313" key="13">
    <source>
        <dbReference type="EMBL" id="KIL63082.1"/>
    </source>
</evidence>
<proteinExistence type="inferred from homology"/>
<keyword evidence="6" id="KW-0186">Copper</keyword>
<dbReference type="STRING" id="946122.A0A0C2WNA9"/>
<comment type="catalytic activity">
    <reaction evidence="9">
        <text>2 L-dopa + O2 = 2 L-dopaquinone + 2 H2O</text>
        <dbReference type="Rhea" id="RHEA:34287"/>
        <dbReference type="ChEBI" id="CHEBI:15377"/>
        <dbReference type="ChEBI" id="CHEBI:15379"/>
        <dbReference type="ChEBI" id="CHEBI:57504"/>
        <dbReference type="ChEBI" id="CHEBI:57924"/>
        <dbReference type="EC" id="1.14.18.1"/>
    </reaction>
</comment>
<dbReference type="InterPro" id="IPR008922">
    <property type="entry name" value="Di-copper_centre_dom_sf"/>
</dbReference>
<dbReference type="PANTHER" id="PTHR11474:SF76">
    <property type="entry name" value="SHKT DOMAIN-CONTAINING PROTEIN"/>
    <property type="match status" value="1"/>
</dbReference>
<dbReference type="OrthoDB" id="6132182at2759"/>